<feature type="compositionally biased region" description="Polar residues" evidence="1">
    <location>
        <begin position="1773"/>
        <end position="1790"/>
    </location>
</feature>
<feature type="chain" id="PRO_5007284959" description="TIL domain containing protein" evidence="2">
    <location>
        <begin position="24"/>
        <end position="2204"/>
    </location>
</feature>
<evidence type="ECO:0000256" key="1">
    <source>
        <dbReference type="SAM" id="MobiDB-lite"/>
    </source>
</evidence>
<feature type="region of interest" description="Disordered" evidence="1">
    <location>
        <begin position="1951"/>
        <end position="1993"/>
    </location>
</feature>
<feature type="region of interest" description="Disordered" evidence="1">
    <location>
        <begin position="1390"/>
        <end position="1409"/>
    </location>
</feature>
<feature type="signal peptide" evidence="2">
    <location>
        <begin position="1"/>
        <end position="23"/>
    </location>
</feature>
<evidence type="ECO:0008006" key="4">
    <source>
        <dbReference type="Google" id="ProtNLM"/>
    </source>
</evidence>
<name>A0A131YFP1_RHIAP</name>
<reference evidence="3" key="1">
    <citation type="journal article" date="2016" name="Ticks Tick Borne Dis.">
        <title>De novo assembly and annotation of the salivary gland transcriptome of Rhipicephalus appendiculatus male and female ticks during blood feeding.</title>
        <authorList>
            <person name="de Castro M.H."/>
            <person name="de Klerk D."/>
            <person name="Pienaar R."/>
            <person name="Latif A.A."/>
            <person name="Rees D.J."/>
            <person name="Mans B.J."/>
        </authorList>
    </citation>
    <scope>NUCLEOTIDE SEQUENCE</scope>
    <source>
        <tissue evidence="3">Salivary glands</tissue>
    </source>
</reference>
<accession>A0A131YFP1</accession>
<feature type="region of interest" description="Disordered" evidence="1">
    <location>
        <begin position="1532"/>
        <end position="1552"/>
    </location>
</feature>
<feature type="compositionally biased region" description="Basic and acidic residues" evidence="1">
    <location>
        <begin position="732"/>
        <end position="745"/>
    </location>
</feature>
<dbReference type="EMBL" id="GEDV01010384">
    <property type="protein sequence ID" value="JAP78173.1"/>
    <property type="molecule type" value="Transcribed_RNA"/>
</dbReference>
<sequence length="2204" mass="230062">MKAFIPLLLYFAAFFTSAGLVEARKGGILYYVRGWNGGYPFSYGTGPRGSMWLSPSTTTPLAPAYADDLENLRVSTLSGQLNAGLLTDSGGAAGNSGSGRLGDISGPSVGSLSSIKKPGGLPKKTFRLGVGSMSKGVFSAGTESTLPKTTGGTASSISSIPSFGSIKSSAESPSEAGTRNLVHKKLSGTSLGAHLLKGPTTNAGSDKASVSSSIPTLISGTTPSGGERIFNKVTVKLQDVATVNGDLAAPQVGPTSIGVPGHLGASDSTGLVGTVVTPSGHNGFNPKPTLEGAITPNSISRPPVLPLGHGTPIHENKSSGSVVGITVSASAERPGIPSLAPGHTTTTLPLGGGALSFSKGEPAGNVLLDKMETLPHKKNPNDLVINRNNKSGLSLGTSESAAGVRPSLSFASGHFPTTVNASVVVGGAVSGHFSSKSASESPEKGHVGDSGTNFEKDSSHALNVHAKALNNITAGMTGSAFRAVGTTSSVASVKNEQGRHVILETALQKTSAISRGRASGGPHGPSGSISIHESNPSDILVNPAMSPSTGSKVKYPSPSLGDKVTPATKNAGGATPENPSLAGKPVSGSVLNEIVGKEPENDKEHGSFRHNNLSSDLNDHLSLLSLAPSGPAKPHLGSPGTFRSTQSGNGLGQLPSPHAAVKVTDGVPNATVKQQIGNNRAYGLFMGTSLPSGFSISSTGVPTRPGSNMFNSFKPLGYNTFETSRVASTNVEHSRSSKFREHAGRFQDSSSRTPVQNIREYGPRAIGIQLPGIASGVSQPSTTMKATPHFARVQASPSITNARTAGVLTNVPSLNNPSRPSQHRGAYGSFVHTSLPSGFSISSTGIPTGPGSHMYRASAHIEHSPTYGITGAAATLGKFTRPSEVNEDGGFPASSPRATVQNGHQYAPHAHKIEPPGLDSGTSESSATLKTSHPLVHTEASPGSGHARAVGMLKQVPGLRSPSLPQQGTRAYGFFTHTSLPSGFSISSVGTPIGAGSRIFRSSQYFRGPSTSRIVRAAGTHDRPSHTAEMHHNAGGPPVNMVRTKLQHSGHSALHVPRMKPFGFTDGISKSHAPIKNSHVAINDQASPITGKVGAEHTLMMVPGVINPTQYPKRKEAYASFDHTNRPHGSSVSTGAPIGAGANILRSAKLLGGSAKSGIMGATGIPGQPSFSEEAGVHTRGFPAIHPSAQFQNSGQYSAQFLGRHIAGYGSGILESSAPATVSQPSVHVQASASGNAGALSSLMNVPVFINPPRSQRIIGADGSFMRATPPPGFEISSQGAPIRAVSNIYRPSEHLGGASGSGITTATVSPGIPSRYSGARDPKALPASSGRANFGIRGQYLPPTLEQQMPGFADGISRLSPPLNMPNHFGRMQPSLSTETAGSERLLQNVPGLSNQPQSSQSNGAYGSLSYHTPLSGFSISNSRTPLGVRSPIFRSTERLQGSRTRGIIKARGTVRWPLHRSEVHQDLGAILTSNTRQPENIHQFPSQGLEKQTYGFTAGISDSSANLNGNPNTGNAGVVGPFTEVNGANKASQHTESSVGGQPSSSTGGYNILPGRAGPTNFGSIRLANDVGHRGFRTPGDIRRFVNTEIPQSTQILPPPPTLAGTRNPGGHFRTSSDRRQPQRAQFGSLATYGSDYPGVFDSRFTNGIPNLPTVAVPKIIYTSKPVGSLTGSPFTITRVVNERPTHPNYVSAFNGGFNAERRKLEPEVTSPYKYLRRTITSSSKTRRADSYEPGRPLDLRHFEIGSHHLKWLRNQRGVPVREGFTADGWKTSSGESSGGQASTTRSPPANGVANVGSIIGQGDTIYKPVYSSKPDYSSPSEVVGARRRFLDVPRFEQATKPTGRFFPAGGVAYPGTSSGNSLLVPETLPSSFNTGSTTPAHEAGFRNYNPKRNFRDIAGYESNRAMNDLRRLSASATAPEYDTRYLTVSRRQPTLTNEYRVIPYSRHSRNSIPYTSSPSDKPARLSDASNGLNDNTGFRSTEAGGGWKASLSGAPRSSIGFALGSTRHILPGTGAYSSGTVGRGRSVFIGGREGSPNTDTAMSSILDARLRRSMSIYPSKHRSSGGPYPYFPQQNSANSFSNIGGFVVGHDGGRGNTDNARFPVSTGYRDIAASPGPNTGYTTNNPLYPSDGSHGYLSRSTSPRHFSDYSGIRARSGHKRYQPFFRTHSASDSSVSSQYNIAGDPRGAWQGIGTYPVSASN</sequence>
<evidence type="ECO:0000256" key="2">
    <source>
        <dbReference type="SAM" id="SignalP"/>
    </source>
</evidence>
<keyword evidence="2" id="KW-0732">Signal</keyword>
<feature type="compositionally biased region" description="Polar residues" evidence="1">
    <location>
        <begin position="1953"/>
        <end position="1962"/>
    </location>
</feature>
<feature type="region of interest" description="Disordered" evidence="1">
    <location>
        <begin position="1767"/>
        <end position="1797"/>
    </location>
</feature>
<protein>
    <recommendedName>
        <fullName evidence="4">TIL domain containing protein</fullName>
    </recommendedName>
</protein>
<feature type="region of interest" description="Disordered" evidence="1">
    <location>
        <begin position="1594"/>
        <end position="1626"/>
    </location>
</feature>
<feature type="compositionally biased region" description="Polar residues" evidence="1">
    <location>
        <begin position="1507"/>
        <end position="1517"/>
    </location>
</feature>
<feature type="compositionally biased region" description="Polar residues" evidence="1">
    <location>
        <begin position="1392"/>
        <end position="1409"/>
    </location>
</feature>
<feature type="region of interest" description="Disordered" evidence="1">
    <location>
        <begin position="1507"/>
        <end position="1526"/>
    </location>
</feature>
<organism evidence="3">
    <name type="scientific">Rhipicephalus appendiculatus</name>
    <name type="common">Brown ear tick</name>
    <dbReference type="NCBI Taxonomy" id="34631"/>
    <lineage>
        <taxon>Eukaryota</taxon>
        <taxon>Metazoa</taxon>
        <taxon>Ecdysozoa</taxon>
        <taxon>Arthropoda</taxon>
        <taxon>Chelicerata</taxon>
        <taxon>Arachnida</taxon>
        <taxon>Acari</taxon>
        <taxon>Parasitiformes</taxon>
        <taxon>Ixodida</taxon>
        <taxon>Ixodoidea</taxon>
        <taxon>Ixodidae</taxon>
        <taxon>Rhipicephalinae</taxon>
        <taxon>Rhipicephalus</taxon>
        <taxon>Rhipicephalus</taxon>
    </lineage>
</organism>
<evidence type="ECO:0000313" key="3">
    <source>
        <dbReference type="EMBL" id="JAP78173.1"/>
    </source>
</evidence>
<feature type="region of interest" description="Disordered" evidence="1">
    <location>
        <begin position="511"/>
        <end position="587"/>
    </location>
</feature>
<feature type="compositionally biased region" description="Polar residues" evidence="1">
    <location>
        <begin position="1970"/>
        <end position="1982"/>
    </location>
</feature>
<feature type="region of interest" description="Disordered" evidence="1">
    <location>
        <begin position="628"/>
        <end position="659"/>
    </location>
</feature>
<feature type="compositionally biased region" description="Polar residues" evidence="1">
    <location>
        <begin position="1532"/>
        <end position="1551"/>
    </location>
</feature>
<feature type="region of interest" description="Disordered" evidence="1">
    <location>
        <begin position="908"/>
        <end position="946"/>
    </location>
</feature>
<proteinExistence type="predicted"/>
<feature type="compositionally biased region" description="Polar residues" evidence="1">
    <location>
        <begin position="920"/>
        <end position="931"/>
    </location>
</feature>
<feature type="region of interest" description="Disordered" evidence="1">
    <location>
        <begin position="732"/>
        <end position="752"/>
    </location>
</feature>
<feature type="region of interest" description="Disordered" evidence="1">
    <location>
        <begin position="432"/>
        <end position="456"/>
    </location>
</feature>